<proteinExistence type="predicted"/>
<dbReference type="EMBL" id="CP046276">
    <property type="protein sequence ID" value="QGS52203.1"/>
    <property type="molecule type" value="Genomic_DNA"/>
</dbReference>
<keyword evidence="1" id="KW-0175">Coiled coil</keyword>
<keyword evidence="4" id="KW-1185">Reference proteome</keyword>
<dbReference type="RefSeq" id="WP_156006923.1">
    <property type="nucleotide sequence ID" value="NZ_CP046276.1"/>
</dbReference>
<feature type="coiled-coil region" evidence="1">
    <location>
        <begin position="501"/>
        <end position="528"/>
    </location>
</feature>
<evidence type="ECO:0000313" key="4">
    <source>
        <dbReference type="Proteomes" id="UP000424468"/>
    </source>
</evidence>
<name>A0A6I6CJE9_9MOLU</name>
<dbReference type="SUPFAM" id="SSF51230">
    <property type="entry name" value="Single hybrid motif"/>
    <property type="match status" value="1"/>
</dbReference>
<evidence type="ECO:0000256" key="1">
    <source>
        <dbReference type="SAM" id="Coils"/>
    </source>
</evidence>
<organism evidence="3 4">
    <name type="scientific">Spiroplasma tabanidicola</name>
    <dbReference type="NCBI Taxonomy" id="324079"/>
    <lineage>
        <taxon>Bacteria</taxon>
        <taxon>Bacillati</taxon>
        <taxon>Mycoplasmatota</taxon>
        <taxon>Mollicutes</taxon>
        <taxon>Entomoplasmatales</taxon>
        <taxon>Spiroplasmataceae</taxon>
        <taxon>Spiroplasma</taxon>
    </lineage>
</organism>
<dbReference type="SUPFAM" id="SSF52777">
    <property type="entry name" value="CoA-dependent acyltransferases"/>
    <property type="match status" value="1"/>
</dbReference>
<feature type="domain" description="Lipoyl-binding" evidence="2">
    <location>
        <begin position="13"/>
        <end position="73"/>
    </location>
</feature>
<dbReference type="Proteomes" id="UP000424468">
    <property type="component" value="Chromosome"/>
</dbReference>
<dbReference type="CDD" id="cd06850">
    <property type="entry name" value="biotinyl_domain"/>
    <property type="match status" value="1"/>
</dbReference>
<sequence length="722" mass="82795">MEKIKFKNAKKYKGIIEKIFVKDGQPVNKGDILAQISTQLERISLESPIDGVVRNVYVIDSLIVSHGDTIFDIISNKELETILRRPSEMSDTLKDALTDFGFLDETLDEVQMDINLNNTEVLTHTIDYSDKLPESIGKEIKHENNTNLNQPVETSNITKELESLEFLKKETDIEVSKTHAIEQLNEDFLNKTNIQNEHNNKDLIIEENKKVIINEKIDIVVKPIETNSLTQELNNFALKSKESLTEISKTQSLDQINNDFLFSNNLDDKKEKQKEVDYTNNMPRSIGDTKKSANEYINNKPIETDGVTEELKNLNLFKPEIEKEESSSKVIEEINNDFFNKDSNEKNEKTSKYENKLSNQEKVEINLNELVQENSNDQAEKNKTEFSETELQRKVESSQFLSQFQQQEEVNQKLNIVKSSYSIEEVSEIKQDFSKINEDYSQINKEINNAITKDFETDELLKQNDDSIEELSAFAVLEETVVINEEIEDQDSSVENKDVIISGIEKELELLREDFLKAKNQLVNLEKKEVNSKKIDNSKELRKANTISFEADITALLNLHTIMYDSILDKGIILNLNSFYLKALALILTNFKNIGLFKKQVVSVYKNIKDNFNFVDVKINEKNSILEIAMEVEKNKISEKLSKVVLFDLSHFNIISSNIQLNEDVLLSISIGDNQSRLKGDMILSNYVMVTIIYDSNVINLNDAINFGKEFTSLISNPGLLI</sequence>
<accession>A0A6I6CJE9</accession>
<feature type="coiled-coil region" evidence="1">
    <location>
        <begin position="353"/>
        <end position="380"/>
    </location>
</feature>
<gene>
    <name evidence="3" type="ORF">STABA_v1c08480</name>
</gene>
<dbReference type="AlphaFoldDB" id="A0A6I6CJE9"/>
<dbReference type="InterPro" id="IPR000089">
    <property type="entry name" value="Biotin_lipoyl"/>
</dbReference>
<evidence type="ECO:0000259" key="2">
    <source>
        <dbReference type="Pfam" id="PF00364"/>
    </source>
</evidence>
<dbReference type="OrthoDB" id="387237at2"/>
<protein>
    <submittedName>
        <fullName evidence="3">Biotin/lipoyl-binding protein</fullName>
    </submittedName>
</protein>
<dbReference type="Gene3D" id="2.40.50.100">
    <property type="match status" value="1"/>
</dbReference>
<dbReference type="InterPro" id="IPR011053">
    <property type="entry name" value="Single_hybrid_motif"/>
</dbReference>
<dbReference type="Pfam" id="PF00364">
    <property type="entry name" value="Biotin_lipoyl"/>
    <property type="match status" value="1"/>
</dbReference>
<evidence type="ECO:0000313" key="3">
    <source>
        <dbReference type="EMBL" id="QGS52203.1"/>
    </source>
</evidence>
<dbReference type="KEGG" id="stab:STABA_v1c08480"/>
<reference evidence="3 4" key="1">
    <citation type="submission" date="2019-11" db="EMBL/GenBank/DDBJ databases">
        <title>Complete genome sequence of Spiroplasma tabanidicola TAUS-1 (DSM 22603).</title>
        <authorList>
            <person name="Huang C.-T."/>
            <person name="Lin Y.-C."/>
            <person name="Kuo C.-H."/>
        </authorList>
    </citation>
    <scope>NUCLEOTIDE SEQUENCE [LARGE SCALE GENOMIC DNA]</scope>
    <source>
        <strain evidence="3 4">TAUS-1</strain>
    </source>
</reference>